<feature type="transmembrane region" description="Helical" evidence="1">
    <location>
        <begin position="99"/>
        <end position="117"/>
    </location>
</feature>
<organism evidence="3 4">
    <name type="scientific">Adineta steineri</name>
    <dbReference type="NCBI Taxonomy" id="433720"/>
    <lineage>
        <taxon>Eukaryota</taxon>
        <taxon>Metazoa</taxon>
        <taxon>Spiralia</taxon>
        <taxon>Gnathifera</taxon>
        <taxon>Rotifera</taxon>
        <taxon>Eurotatoria</taxon>
        <taxon>Bdelloidea</taxon>
        <taxon>Adinetida</taxon>
        <taxon>Adinetidae</taxon>
        <taxon>Adineta</taxon>
    </lineage>
</organism>
<keyword evidence="1" id="KW-0812">Transmembrane</keyword>
<name>A0A813R1I1_9BILA</name>
<evidence type="ECO:0000313" key="4">
    <source>
        <dbReference type="Proteomes" id="UP000663860"/>
    </source>
</evidence>
<dbReference type="PROSITE" id="PS51352">
    <property type="entry name" value="THIOREDOXIN_2"/>
    <property type="match status" value="1"/>
</dbReference>
<dbReference type="Gene3D" id="3.40.30.10">
    <property type="entry name" value="Glutaredoxin"/>
    <property type="match status" value="1"/>
</dbReference>
<feature type="domain" description="Thioredoxin" evidence="2">
    <location>
        <begin position="121"/>
        <end position="270"/>
    </location>
</feature>
<feature type="transmembrane region" description="Helical" evidence="1">
    <location>
        <begin position="12"/>
        <end position="31"/>
    </location>
</feature>
<dbReference type="GO" id="GO:0015035">
    <property type="term" value="F:protein-disulfide reductase activity"/>
    <property type="evidence" value="ECO:0007669"/>
    <property type="project" value="TreeGrafter"/>
</dbReference>
<dbReference type="EMBL" id="CAJNOE010000033">
    <property type="protein sequence ID" value="CAF0775164.1"/>
    <property type="molecule type" value="Genomic_DNA"/>
</dbReference>
<dbReference type="InterPro" id="IPR036249">
    <property type="entry name" value="Thioredoxin-like_sf"/>
</dbReference>
<dbReference type="PANTHER" id="PTHR45663:SF11">
    <property type="entry name" value="GEO12009P1"/>
    <property type="match status" value="1"/>
</dbReference>
<keyword evidence="1" id="KW-1133">Transmembrane helix</keyword>
<dbReference type="SUPFAM" id="SSF52833">
    <property type="entry name" value="Thioredoxin-like"/>
    <property type="match status" value="1"/>
</dbReference>
<dbReference type="Proteomes" id="UP000663860">
    <property type="component" value="Unassembled WGS sequence"/>
</dbReference>
<comment type="caution">
    <text evidence="3">The sequence shown here is derived from an EMBL/GenBank/DDBJ whole genome shotgun (WGS) entry which is preliminary data.</text>
</comment>
<proteinExistence type="predicted"/>
<dbReference type="GO" id="GO:0005737">
    <property type="term" value="C:cytoplasm"/>
    <property type="evidence" value="ECO:0007669"/>
    <property type="project" value="TreeGrafter"/>
</dbReference>
<accession>A0A813R1I1</accession>
<keyword evidence="1" id="KW-0472">Membrane</keyword>
<protein>
    <recommendedName>
        <fullName evidence="2">Thioredoxin domain-containing protein</fullName>
    </recommendedName>
</protein>
<evidence type="ECO:0000259" key="2">
    <source>
        <dbReference type="PROSITE" id="PS51352"/>
    </source>
</evidence>
<dbReference type="InterPro" id="IPR013766">
    <property type="entry name" value="Thioredoxin_domain"/>
</dbReference>
<evidence type="ECO:0000256" key="1">
    <source>
        <dbReference type="SAM" id="Phobius"/>
    </source>
</evidence>
<evidence type="ECO:0000313" key="3">
    <source>
        <dbReference type="EMBL" id="CAF0775164.1"/>
    </source>
</evidence>
<sequence length="344" mass="39899">MSSQFSLSNLRILLHPHYSINIFLSVFYVLLKQLIPKSYSSYIFLNNEITTQDTQVLLLLATIITIRGRKALTWLHYVDNVCKYSKMANCLLFYREQSYVSLIFYAVLCFLHFLFLATPEPTGKTNILYYRANNLDNEIQADPRLTWFVCFYAPWSPPCQNFASVFVDLATRFGDLKTFKFVKFDVNRYQAEGAKFKIDTSTFSKQLPTVALFQDGKEVKRRPQIDVKGRVLDKSHGKEVKRRPQIDVKGRVLDKSRLLTADYLINEFGAKFKIDTSTFSKQLPTVALFQDGKEVKRRPQIDVKGRVLDKSRLLTADYLINEFGLAEIYTREANKIKANNKKEQ</sequence>
<reference evidence="3" key="1">
    <citation type="submission" date="2021-02" db="EMBL/GenBank/DDBJ databases">
        <authorList>
            <person name="Nowell W R."/>
        </authorList>
    </citation>
    <scope>NUCLEOTIDE SEQUENCE</scope>
</reference>
<gene>
    <name evidence="3" type="ORF">IZO911_LOCUS5510</name>
</gene>
<dbReference type="AlphaFoldDB" id="A0A813R1I1"/>
<dbReference type="Pfam" id="PF00085">
    <property type="entry name" value="Thioredoxin"/>
    <property type="match status" value="1"/>
</dbReference>
<dbReference type="PANTHER" id="PTHR45663">
    <property type="entry name" value="GEO12009P1"/>
    <property type="match status" value="1"/>
</dbReference>